<feature type="transmembrane region" description="Helical" evidence="7">
    <location>
        <begin position="221"/>
        <end position="246"/>
    </location>
</feature>
<dbReference type="CDD" id="cd06261">
    <property type="entry name" value="TM_PBP2"/>
    <property type="match status" value="1"/>
</dbReference>
<keyword evidence="5 7" id="KW-1133">Transmembrane helix</keyword>
<evidence type="ECO:0000256" key="6">
    <source>
        <dbReference type="ARBA" id="ARBA00023136"/>
    </source>
</evidence>
<feature type="transmembrane region" description="Helical" evidence="7">
    <location>
        <begin position="180"/>
        <end position="201"/>
    </location>
</feature>
<feature type="transmembrane region" description="Helical" evidence="7">
    <location>
        <begin position="327"/>
        <end position="348"/>
    </location>
</feature>
<organism evidence="10 11">
    <name type="scientific">Streptomyces javensis</name>
    <dbReference type="NCBI Taxonomy" id="114698"/>
    <lineage>
        <taxon>Bacteria</taxon>
        <taxon>Bacillati</taxon>
        <taxon>Actinomycetota</taxon>
        <taxon>Actinomycetes</taxon>
        <taxon>Kitasatosporales</taxon>
        <taxon>Streptomycetaceae</taxon>
        <taxon>Streptomyces</taxon>
        <taxon>Streptomyces violaceusniger group</taxon>
    </lineage>
</organism>
<dbReference type="InterPro" id="IPR035906">
    <property type="entry name" value="MetI-like_sf"/>
</dbReference>
<sequence>MAQRWRRPAPRLVRGAPRRERRRRLMAEPARGALADRDSEPRHGTAAGSGTPPGPGTPTARTGWWHRLRRDRTLLLMVAPAVGLLLLFTYVPLLWTTVAYLDYDPFTQGLWTSPWVGLDNFTLLFEDSRFWDAFANTLSITFIQLVLFFPVPIALALLLNSVLSDKVRGLVQSILYLPHFFSWVLVITIFQQMLGGAGLLAQQLRAHGHEGFDLMTDPGVFKFLITAQLVWKDAGWGVIVFLAALSAVNQDLYEAAAVDGANRRRRMWHVTLPALRPVIALLLVLRVGDSLTVGFEQILLQRDAVGPGASEVFDTYVWWVGIANTDYGIAAAGGLIKGAFSLVLVLIANKVAHMLGEQGVYRK</sequence>
<evidence type="ECO:0000259" key="9">
    <source>
        <dbReference type="PROSITE" id="PS50928"/>
    </source>
</evidence>
<dbReference type="SUPFAM" id="SSF161098">
    <property type="entry name" value="MetI-like"/>
    <property type="match status" value="1"/>
</dbReference>
<feature type="transmembrane region" description="Helical" evidence="7">
    <location>
        <begin position="267"/>
        <end position="285"/>
    </location>
</feature>
<dbReference type="PANTHER" id="PTHR43227">
    <property type="entry name" value="BLL4140 PROTEIN"/>
    <property type="match status" value="1"/>
</dbReference>
<name>A0ABS0RER6_9ACTN</name>
<dbReference type="InterPro" id="IPR050809">
    <property type="entry name" value="UgpAE/MalFG_permease"/>
</dbReference>
<evidence type="ECO:0000256" key="3">
    <source>
        <dbReference type="ARBA" id="ARBA00022475"/>
    </source>
</evidence>
<dbReference type="Pfam" id="PF00528">
    <property type="entry name" value="BPD_transp_1"/>
    <property type="match status" value="1"/>
</dbReference>
<comment type="caution">
    <text evidence="10">The sequence shown here is derived from an EMBL/GenBank/DDBJ whole genome shotgun (WGS) entry which is preliminary data.</text>
</comment>
<evidence type="ECO:0000256" key="5">
    <source>
        <dbReference type="ARBA" id="ARBA00022989"/>
    </source>
</evidence>
<comment type="subcellular location">
    <subcellularLocation>
        <location evidence="1 7">Cell membrane</location>
        <topology evidence="1 7">Multi-pass membrane protein</topology>
    </subcellularLocation>
</comment>
<dbReference type="PROSITE" id="PS50928">
    <property type="entry name" value="ABC_TM1"/>
    <property type="match status" value="1"/>
</dbReference>
<comment type="similarity">
    <text evidence="7">Belongs to the binding-protein-dependent transport system permease family.</text>
</comment>
<evidence type="ECO:0000256" key="2">
    <source>
        <dbReference type="ARBA" id="ARBA00022448"/>
    </source>
</evidence>
<evidence type="ECO:0000313" key="10">
    <source>
        <dbReference type="EMBL" id="MBI0315903.1"/>
    </source>
</evidence>
<feature type="region of interest" description="Disordered" evidence="8">
    <location>
        <begin position="1"/>
        <end position="62"/>
    </location>
</feature>
<evidence type="ECO:0000256" key="4">
    <source>
        <dbReference type="ARBA" id="ARBA00022692"/>
    </source>
</evidence>
<dbReference type="Gene3D" id="1.10.3720.10">
    <property type="entry name" value="MetI-like"/>
    <property type="match status" value="1"/>
</dbReference>
<feature type="compositionally biased region" description="Basic and acidic residues" evidence="8">
    <location>
        <begin position="34"/>
        <end position="43"/>
    </location>
</feature>
<keyword evidence="11" id="KW-1185">Reference proteome</keyword>
<feature type="domain" description="ABC transmembrane type-1" evidence="9">
    <location>
        <begin position="134"/>
        <end position="348"/>
    </location>
</feature>
<evidence type="ECO:0000313" key="11">
    <source>
        <dbReference type="Proteomes" id="UP000638849"/>
    </source>
</evidence>
<protein>
    <submittedName>
        <fullName evidence="10">Sugar ABC transporter permease</fullName>
    </submittedName>
</protein>
<proteinExistence type="inferred from homology"/>
<evidence type="ECO:0000256" key="7">
    <source>
        <dbReference type="RuleBase" id="RU363032"/>
    </source>
</evidence>
<feature type="transmembrane region" description="Helical" evidence="7">
    <location>
        <begin position="74"/>
        <end position="95"/>
    </location>
</feature>
<evidence type="ECO:0000256" key="8">
    <source>
        <dbReference type="SAM" id="MobiDB-lite"/>
    </source>
</evidence>
<dbReference type="Proteomes" id="UP000638849">
    <property type="component" value="Unassembled WGS sequence"/>
</dbReference>
<reference evidence="10 11" key="1">
    <citation type="submission" date="2020-12" db="EMBL/GenBank/DDBJ databases">
        <authorList>
            <person name="Kusuma A.B."/>
            <person name="Nouioui I."/>
            <person name="Goodfellow M."/>
        </authorList>
    </citation>
    <scope>NUCLEOTIDE SEQUENCE [LARGE SCALE GENOMIC DNA]</scope>
    <source>
        <strain evidence="10 11">DSM 41764</strain>
    </source>
</reference>
<evidence type="ECO:0000256" key="1">
    <source>
        <dbReference type="ARBA" id="ARBA00004651"/>
    </source>
</evidence>
<keyword evidence="6 7" id="KW-0472">Membrane</keyword>
<keyword evidence="3" id="KW-1003">Cell membrane</keyword>
<keyword evidence="4 7" id="KW-0812">Transmembrane</keyword>
<dbReference type="PANTHER" id="PTHR43227:SF11">
    <property type="entry name" value="BLL4140 PROTEIN"/>
    <property type="match status" value="1"/>
</dbReference>
<dbReference type="InterPro" id="IPR000515">
    <property type="entry name" value="MetI-like"/>
</dbReference>
<feature type="transmembrane region" description="Helical" evidence="7">
    <location>
        <begin position="133"/>
        <end position="159"/>
    </location>
</feature>
<accession>A0ABS0RER6</accession>
<gene>
    <name evidence="10" type="ORF">JBF12_23565</name>
</gene>
<keyword evidence="2 7" id="KW-0813">Transport</keyword>
<dbReference type="EMBL" id="JAEEAQ010000237">
    <property type="protein sequence ID" value="MBI0315903.1"/>
    <property type="molecule type" value="Genomic_DNA"/>
</dbReference>